<evidence type="ECO:0000313" key="1">
    <source>
        <dbReference type="EMBL" id="EPR80107.1"/>
    </source>
</evidence>
<dbReference type="EMBL" id="ATCN01000011">
    <property type="protein sequence ID" value="EPR80107.1"/>
    <property type="molecule type" value="Genomic_DNA"/>
</dbReference>
<comment type="caution">
    <text evidence="1">The sequence shown here is derived from an EMBL/GenBank/DDBJ whole genome shotgun (WGS) entry which is preliminary data.</text>
</comment>
<accession>S7WEB4</accession>
<name>S7WEB4_SPRLO</name>
<dbReference type="InParanoid" id="S7WEB4"/>
<keyword evidence="2" id="KW-1185">Reference proteome</keyword>
<organism evidence="1 2">
    <name type="scientific">Spraguea lophii (strain 42_110)</name>
    <name type="common">Microsporidian parasite</name>
    <dbReference type="NCBI Taxonomy" id="1358809"/>
    <lineage>
        <taxon>Eukaryota</taxon>
        <taxon>Fungi</taxon>
        <taxon>Fungi incertae sedis</taxon>
        <taxon>Microsporidia</taxon>
        <taxon>Spragueidae</taxon>
        <taxon>Spraguea</taxon>
    </lineage>
</organism>
<evidence type="ECO:0000313" key="2">
    <source>
        <dbReference type="Proteomes" id="UP000014978"/>
    </source>
</evidence>
<dbReference type="Proteomes" id="UP000014978">
    <property type="component" value="Unassembled WGS sequence"/>
</dbReference>
<gene>
    <name evidence="1" type="ORF">SLOPH_744</name>
</gene>
<reference evidence="2" key="1">
    <citation type="journal article" date="2013" name="PLoS Genet.">
        <title>The genome of Spraguea lophii and the basis of host-microsporidian interactions.</title>
        <authorList>
            <person name="Campbell S.E."/>
            <person name="Williams T.A."/>
            <person name="Yousuf A."/>
            <person name="Soanes D.M."/>
            <person name="Paszkiewicz K.H."/>
            <person name="Williams B.A.P."/>
        </authorList>
    </citation>
    <scope>NUCLEOTIDE SEQUENCE [LARGE SCALE GENOMIC DNA]</scope>
    <source>
        <strain evidence="2">42_110</strain>
    </source>
</reference>
<dbReference type="AlphaFoldDB" id="S7WEB4"/>
<sequence length="531" mass="62485">MIDQKVFVDELQKIETSIRKHSNSMADRVREYIDAINSSNDFVELINNDLINILIQQLKLNDKRSELGIKYIFELLVMKKIKNEQLISLLELYKNIKNYNEKVQLKMLQSIFYIIENDNITNGTFFKLFSIVLTLTNDKKSNAKYKVVIGQLIATLFDKMEKLEHKSTLNEFKDCEEEVAHIDLITDSNTTDASIDIKKESKNKINDSLILLYRQECKKVIDLLIMNLNKNKTEKVLGIELLNIILKYNVVLNDSEILDFLAKQLIKESNTSEQAKLYETIKMYLFREIELKIPSHPIFNQIILNLNINSESTLNFILSLENYIFKKDELFESLISMIKTTETTNNDDIKIKIIEFMVNYLTSNEDVNNKEKYYIFLSALHKYLKSYEYSSQNNAVINIFNKVINHLSSEILKNNENIETTKKYFDIYLEIYANKFDSEMVENINNIKSILKDSYKILIMQLSSDNWNKIVEYTKEYNIQELEDIIQALVDFKEENKEIEINNKISATIENIFYNNIKRICENNNLLKLIL</sequence>
<dbReference type="VEuPathDB" id="MicrosporidiaDB:SLOPH_744"/>
<protein>
    <submittedName>
        <fullName evidence="1">Uncharacterized protein</fullName>
    </submittedName>
</protein>
<dbReference type="HOGENOM" id="CLU_513493_0_0_1"/>
<proteinExistence type="predicted"/>
<feature type="non-terminal residue" evidence="1">
    <location>
        <position position="531"/>
    </location>
</feature>